<evidence type="ECO:0000256" key="8">
    <source>
        <dbReference type="ARBA" id="ARBA00023136"/>
    </source>
</evidence>
<dbReference type="EMBL" id="JAQNDO010000001">
    <property type="protein sequence ID" value="MDC0747099.1"/>
    <property type="molecule type" value="Genomic_DNA"/>
</dbReference>
<dbReference type="PROSITE" id="PS51371">
    <property type="entry name" value="CBS"/>
    <property type="match status" value="2"/>
</dbReference>
<dbReference type="Pfam" id="PF01595">
    <property type="entry name" value="CNNM"/>
    <property type="match status" value="1"/>
</dbReference>
<keyword evidence="5" id="KW-0677">Repeat</keyword>
<evidence type="ECO:0000256" key="6">
    <source>
        <dbReference type="ARBA" id="ARBA00022989"/>
    </source>
</evidence>
<comment type="subcellular location">
    <subcellularLocation>
        <location evidence="1">Cell membrane</location>
        <topology evidence="1">Multi-pass membrane protein</topology>
    </subcellularLocation>
</comment>
<comment type="caution">
    <text evidence="12">The sequence shown here is derived from an EMBL/GenBank/DDBJ whole genome shotgun (WGS) entry which is preliminary data.</text>
</comment>
<dbReference type="InterPro" id="IPR036318">
    <property type="entry name" value="FAD-bd_PCMH-like_sf"/>
</dbReference>
<evidence type="ECO:0000256" key="5">
    <source>
        <dbReference type="ARBA" id="ARBA00022737"/>
    </source>
</evidence>
<evidence type="ECO:0000256" key="9">
    <source>
        <dbReference type="PROSITE-ProRule" id="PRU00703"/>
    </source>
</evidence>
<dbReference type="SUPFAM" id="SSF56176">
    <property type="entry name" value="FAD-binding/transporter-associated domain-like"/>
    <property type="match status" value="1"/>
</dbReference>
<evidence type="ECO:0000313" key="13">
    <source>
        <dbReference type="Proteomes" id="UP001221411"/>
    </source>
</evidence>
<dbReference type="InterPro" id="IPR044751">
    <property type="entry name" value="Ion_transp-like_CBS"/>
</dbReference>
<dbReference type="RefSeq" id="WP_271925464.1">
    <property type="nucleotide sequence ID" value="NZ_JAQNDO010000001.1"/>
</dbReference>
<evidence type="ECO:0000256" key="1">
    <source>
        <dbReference type="ARBA" id="ARBA00004651"/>
    </source>
</evidence>
<comment type="similarity">
    <text evidence="2">Belongs to the UPF0053 family.</text>
</comment>
<evidence type="ECO:0000256" key="7">
    <source>
        <dbReference type="ARBA" id="ARBA00023122"/>
    </source>
</evidence>
<dbReference type="Pfam" id="PF00571">
    <property type="entry name" value="CBS"/>
    <property type="match status" value="2"/>
</dbReference>
<dbReference type="PANTHER" id="PTHR22777">
    <property type="entry name" value="HEMOLYSIN-RELATED"/>
    <property type="match status" value="1"/>
</dbReference>
<organism evidence="12 13">
    <name type="scientific">Polyangium mundeleinium</name>
    <dbReference type="NCBI Taxonomy" id="2995306"/>
    <lineage>
        <taxon>Bacteria</taxon>
        <taxon>Pseudomonadati</taxon>
        <taxon>Myxococcota</taxon>
        <taxon>Polyangia</taxon>
        <taxon>Polyangiales</taxon>
        <taxon>Polyangiaceae</taxon>
        <taxon>Polyangium</taxon>
    </lineage>
</organism>
<evidence type="ECO:0000256" key="4">
    <source>
        <dbReference type="ARBA" id="ARBA00022692"/>
    </source>
</evidence>
<keyword evidence="7 9" id="KW-0129">CBS domain</keyword>
<dbReference type="InterPro" id="IPR005170">
    <property type="entry name" value="Transptr-assoc_dom"/>
</dbReference>
<feature type="transmembrane region" description="Helical" evidence="10">
    <location>
        <begin position="23"/>
        <end position="46"/>
    </location>
</feature>
<dbReference type="Gene3D" id="3.10.580.10">
    <property type="entry name" value="CBS-domain"/>
    <property type="match status" value="1"/>
</dbReference>
<evidence type="ECO:0000259" key="11">
    <source>
        <dbReference type="PROSITE" id="PS51371"/>
    </source>
</evidence>
<dbReference type="InterPro" id="IPR000644">
    <property type="entry name" value="CBS_dom"/>
</dbReference>
<protein>
    <submittedName>
        <fullName evidence="12">Hemolysin family protein</fullName>
    </submittedName>
</protein>
<feature type="domain" description="CBS" evidence="11">
    <location>
        <begin position="289"/>
        <end position="347"/>
    </location>
</feature>
<sequence>MKAWSATIRRVGSSVLSPNDVPLALLAGAIASALVGALFAGADTALTSLTQTRLAALIEQAEGPEKAALERIRSADAKLRSRYLLGRVLSTALSAVLTMLFFQPLYPQAAPLLAFAVTVVLTSTLFEVSTTLGRKHADHVAPMAARWLRPLEIAMLPLAVPLGWLGASIAAKESSEPPDPHITEAEVEMLVEEGARSGLFGREPAEMIRNVLEFQDRTAKDVMIPRSRVEAIEVSTPLDKTLALVTGSGHSRYPVYREQLDNVVGLLYAKDLFKAFEEDRLKNKSLQEIVRSPANFVAESQPLSTLLKEMRGRRQHLAIVMDEFGGLSGIVTLEDVLEEIVGDIRDEHDAEEAPPIQDLGDGRLMADAAVSIRDLSAFLGSDLLPDGEAAVEQEHTLEGLLTEHLGKTPENGASVSKYGLRFIVRDCDEQHIGKVEIVRPRSVEV</sequence>
<dbReference type="Pfam" id="PF03471">
    <property type="entry name" value="CorC_HlyC"/>
    <property type="match status" value="1"/>
</dbReference>
<dbReference type="SUPFAM" id="SSF54631">
    <property type="entry name" value="CBS-domain pair"/>
    <property type="match status" value="1"/>
</dbReference>
<name>A0ABT5F0D4_9BACT</name>
<dbReference type="InterPro" id="IPR002550">
    <property type="entry name" value="CNNM"/>
</dbReference>
<dbReference type="PANTHER" id="PTHR22777:SF32">
    <property type="entry name" value="UPF0053 INNER MEMBRANE PROTEIN YFJD"/>
    <property type="match status" value="1"/>
</dbReference>
<keyword evidence="4 10" id="KW-0812">Transmembrane</keyword>
<keyword evidence="3" id="KW-1003">Cell membrane</keyword>
<keyword evidence="6 10" id="KW-1133">Transmembrane helix</keyword>
<feature type="domain" description="CBS" evidence="11">
    <location>
        <begin position="223"/>
        <end position="285"/>
    </location>
</feature>
<accession>A0ABT5F0D4</accession>
<gene>
    <name evidence="12" type="ORF">POL67_37570</name>
</gene>
<evidence type="ECO:0000313" key="12">
    <source>
        <dbReference type="EMBL" id="MDC0747099.1"/>
    </source>
</evidence>
<evidence type="ECO:0000256" key="10">
    <source>
        <dbReference type="SAM" id="Phobius"/>
    </source>
</evidence>
<dbReference type="SMART" id="SM01091">
    <property type="entry name" value="CorC_HlyC"/>
    <property type="match status" value="1"/>
</dbReference>
<evidence type="ECO:0000256" key="3">
    <source>
        <dbReference type="ARBA" id="ARBA00022475"/>
    </source>
</evidence>
<dbReference type="Proteomes" id="UP001221411">
    <property type="component" value="Unassembled WGS sequence"/>
</dbReference>
<dbReference type="InterPro" id="IPR016169">
    <property type="entry name" value="FAD-bd_PCMH_sub2"/>
</dbReference>
<dbReference type="InterPro" id="IPR046342">
    <property type="entry name" value="CBS_dom_sf"/>
</dbReference>
<reference evidence="12 13" key="1">
    <citation type="submission" date="2022-11" db="EMBL/GenBank/DDBJ databases">
        <title>Minimal conservation of predation-associated metabolite biosynthetic gene clusters underscores biosynthetic potential of Myxococcota including descriptions for ten novel species: Archangium lansinium sp. nov., Myxococcus landrumus sp. nov., Nannocystis bai.</title>
        <authorList>
            <person name="Ahearne A."/>
            <person name="Stevens C."/>
            <person name="Dowd S."/>
        </authorList>
    </citation>
    <scope>NUCLEOTIDE SEQUENCE [LARGE SCALE GENOMIC DNA]</scope>
    <source>
        <strain evidence="12 13">RJM3</strain>
    </source>
</reference>
<keyword evidence="8 10" id="KW-0472">Membrane</keyword>
<dbReference type="CDD" id="cd04590">
    <property type="entry name" value="CBS_pair_CorC_HlyC_assoc"/>
    <property type="match status" value="1"/>
</dbReference>
<dbReference type="Gene3D" id="3.30.465.10">
    <property type="match status" value="1"/>
</dbReference>
<feature type="transmembrane region" description="Helical" evidence="10">
    <location>
        <begin position="84"/>
        <end position="106"/>
    </location>
</feature>
<evidence type="ECO:0000256" key="2">
    <source>
        <dbReference type="ARBA" id="ARBA00006337"/>
    </source>
</evidence>
<keyword evidence="13" id="KW-1185">Reference proteome</keyword>
<proteinExistence type="inferred from homology"/>